<feature type="binding site" evidence="6">
    <location>
        <begin position="44"/>
        <end position="45"/>
    </location>
    <ligand>
        <name>FAD</name>
        <dbReference type="ChEBI" id="CHEBI:57692"/>
    </ligand>
</feature>
<evidence type="ECO:0000256" key="3">
    <source>
        <dbReference type="ARBA" id="ARBA00022630"/>
    </source>
</evidence>
<evidence type="ECO:0000256" key="6">
    <source>
        <dbReference type="PIRSR" id="PIRSR000189-1"/>
    </source>
</evidence>
<evidence type="ECO:0000256" key="4">
    <source>
        <dbReference type="ARBA" id="ARBA00022827"/>
    </source>
</evidence>
<dbReference type="Pfam" id="PF01266">
    <property type="entry name" value="DAO"/>
    <property type="match status" value="1"/>
</dbReference>
<organism evidence="8 9">
    <name type="scientific">Massarina eburnea CBS 473.64</name>
    <dbReference type="NCBI Taxonomy" id="1395130"/>
    <lineage>
        <taxon>Eukaryota</taxon>
        <taxon>Fungi</taxon>
        <taxon>Dikarya</taxon>
        <taxon>Ascomycota</taxon>
        <taxon>Pezizomycotina</taxon>
        <taxon>Dothideomycetes</taxon>
        <taxon>Pleosporomycetidae</taxon>
        <taxon>Pleosporales</taxon>
        <taxon>Massarineae</taxon>
        <taxon>Massarinaceae</taxon>
        <taxon>Massarina</taxon>
    </lineage>
</organism>
<gene>
    <name evidence="8" type="ORF">P280DRAFT_430860</name>
</gene>
<dbReference type="SUPFAM" id="SSF51971">
    <property type="entry name" value="Nucleotide-binding domain"/>
    <property type="match status" value="1"/>
</dbReference>
<dbReference type="Proteomes" id="UP000799753">
    <property type="component" value="Unassembled WGS sequence"/>
</dbReference>
<keyword evidence="4 6" id="KW-0274">FAD</keyword>
<comment type="cofactor">
    <cofactor evidence="1 6">
        <name>FAD</name>
        <dbReference type="ChEBI" id="CHEBI:57692"/>
    </cofactor>
</comment>
<keyword evidence="5" id="KW-0560">Oxidoreductase</keyword>
<evidence type="ECO:0000313" key="8">
    <source>
        <dbReference type="EMBL" id="KAF2638516.1"/>
    </source>
</evidence>
<dbReference type="OrthoDB" id="2015447at2759"/>
<proteinExistence type="inferred from homology"/>
<comment type="similarity">
    <text evidence="2">Belongs to the DAMOX/DASOX family.</text>
</comment>
<sequence>MPHILIIGAGVIGLQTANTFLDAGYKDITILSKHWPGDESIEYTSPWAGVIWRTHATPDKQPEVLEWNKESYRTWLDIAENRADEAEKMGIQKVPLTVFSNDEELDTTNKIWYTTLVKNFTILPTSEIVFNGPKTGFSFTSIAINPTRYLSHLLARAQARGVKTISADLPTSKGFPHALSAAIQHLQNADKNIATDDIVVINSTGLNAHTLCADTALYPIRGQTLLVRITPAPPFPRIILYDNDPVAYLIPRTGTDMYLLGGTTDAENWAPEPITDVSGSILERCGVMMKGWADDEAEIEVVRAQVGLRPGRRGGARVEREVKSVELKVVHQYGHAGSGYQNALGSSKKALRLVKEYA</sequence>
<dbReference type="SUPFAM" id="SSF54373">
    <property type="entry name" value="FAD-linked reductases, C-terminal domain"/>
    <property type="match status" value="1"/>
</dbReference>
<dbReference type="Gene3D" id="3.30.9.10">
    <property type="entry name" value="D-Amino Acid Oxidase, subunit A, domain 2"/>
    <property type="match status" value="1"/>
</dbReference>
<evidence type="ECO:0000256" key="1">
    <source>
        <dbReference type="ARBA" id="ARBA00001974"/>
    </source>
</evidence>
<feature type="domain" description="FAD dependent oxidoreductase" evidence="7">
    <location>
        <begin position="4"/>
        <end position="348"/>
    </location>
</feature>
<feature type="binding site" evidence="6">
    <location>
        <position position="204"/>
    </location>
    <ligand>
        <name>FAD</name>
        <dbReference type="ChEBI" id="CHEBI:57692"/>
    </ligand>
</feature>
<dbReference type="GO" id="GO:0071949">
    <property type="term" value="F:FAD binding"/>
    <property type="evidence" value="ECO:0007669"/>
    <property type="project" value="InterPro"/>
</dbReference>
<dbReference type="PANTHER" id="PTHR11530">
    <property type="entry name" value="D-AMINO ACID OXIDASE"/>
    <property type="match status" value="1"/>
</dbReference>
<dbReference type="AlphaFoldDB" id="A0A6A6RSQ0"/>
<evidence type="ECO:0000256" key="2">
    <source>
        <dbReference type="ARBA" id="ARBA00006730"/>
    </source>
</evidence>
<evidence type="ECO:0000313" key="9">
    <source>
        <dbReference type="Proteomes" id="UP000799753"/>
    </source>
</evidence>
<dbReference type="PANTHER" id="PTHR11530:SF11">
    <property type="entry name" value="D-ASPARTATE OXIDASE"/>
    <property type="match status" value="1"/>
</dbReference>
<dbReference type="InterPro" id="IPR023209">
    <property type="entry name" value="DAO"/>
</dbReference>
<accession>A0A6A6RSQ0</accession>
<protein>
    <submittedName>
        <fullName evidence="8">Nucleotide-binding domain-containing protein</fullName>
    </submittedName>
</protein>
<reference evidence="8" key="1">
    <citation type="journal article" date="2020" name="Stud. Mycol.">
        <title>101 Dothideomycetes genomes: a test case for predicting lifestyles and emergence of pathogens.</title>
        <authorList>
            <person name="Haridas S."/>
            <person name="Albert R."/>
            <person name="Binder M."/>
            <person name="Bloem J."/>
            <person name="Labutti K."/>
            <person name="Salamov A."/>
            <person name="Andreopoulos B."/>
            <person name="Baker S."/>
            <person name="Barry K."/>
            <person name="Bills G."/>
            <person name="Bluhm B."/>
            <person name="Cannon C."/>
            <person name="Castanera R."/>
            <person name="Culley D."/>
            <person name="Daum C."/>
            <person name="Ezra D."/>
            <person name="Gonzalez J."/>
            <person name="Henrissat B."/>
            <person name="Kuo A."/>
            <person name="Liang C."/>
            <person name="Lipzen A."/>
            <person name="Lutzoni F."/>
            <person name="Magnuson J."/>
            <person name="Mondo S."/>
            <person name="Nolan M."/>
            <person name="Ohm R."/>
            <person name="Pangilinan J."/>
            <person name="Park H.-J."/>
            <person name="Ramirez L."/>
            <person name="Alfaro M."/>
            <person name="Sun H."/>
            <person name="Tritt A."/>
            <person name="Yoshinaga Y."/>
            <person name="Zwiers L.-H."/>
            <person name="Turgeon B."/>
            <person name="Goodwin S."/>
            <person name="Spatafora J."/>
            <person name="Crous P."/>
            <person name="Grigoriev I."/>
        </authorList>
    </citation>
    <scope>NUCLEOTIDE SEQUENCE</scope>
    <source>
        <strain evidence="8">CBS 473.64</strain>
    </source>
</reference>
<dbReference type="PIRSF" id="PIRSF000189">
    <property type="entry name" value="D-aa_oxidase"/>
    <property type="match status" value="1"/>
</dbReference>
<evidence type="ECO:0000256" key="5">
    <source>
        <dbReference type="ARBA" id="ARBA00023002"/>
    </source>
</evidence>
<name>A0A6A6RSQ0_9PLEO</name>
<feature type="binding site" evidence="6">
    <location>
        <position position="309"/>
    </location>
    <ligand>
        <name>D-dopa</name>
        <dbReference type="ChEBI" id="CHEBI:149689"/>
    </ligand>
</feature>
<feature type="binding site" evidence="6">
    <location>
        <position position="337"/>
    </location>
    <ligand>
        <name>D-dopa</name>
        <dbReference type="ChEBI" id="CHEBI:149689"/>
    </ligand>
</feature>
<dbReference type="Gene3D" id="3.40.50.720">
    <property type="entry name" value="NAD(P)-binding Rossmann-like Domain"/>
    <property type="match status" value="1"/>
</dbReference>
<feature type="binding site" evidence="6">
    <location>
        <position position="248"/>
    </location>
    <ligand>
        <name>D-dopa</name>
        <dbReference type="ChEBI" id="CHEBI:149689"/>
    </ligand>
</feature>
<dbReference type="GO" id="GO:0003884">
    <property type="term" value="F:D-amino-acid oxidase activity"/>
    <property type="evidence" value="ECO:0007669"/>
    <property type="project" value="InterPro"/>
</dbReference>
<dbReference type="GO" id="GO:0019478">
    <property type="term" value="P:D-amino acid catabolic process"/>
    <property type="evidence" value="ECO:0007669"/>
    <property type="project" value="TreeGrafter"/>
</dbReference>
<keyword evidence="3" id="KW-0285">Flavoprotein</keyword>
<evidence type="ECO:0000259" key="7">
    <source>
        <dbReference type="Pfam" id="PF01266"/>
    </source>
</evidence>
<dbReference type="GO" id="GO:0005737">
    <property type="term" value="C:cytoplasm"/>
    <property type="evidence" value="ECO:0007669"/>
    <property type="project" value="TreeGrafter"/>
</dbReference>
<dbReference type="EMBL" id="MU006789">
    <property type="protein sequence ID" value="KAF2638516.1"/>
    <property type="molecule type" value="Genomic_DNA"/>
</dbReference>
<dbReference type="InterPro" id="IPR006076">
    <property type="entry name" value="FAD-dep_OxRdtase"/>
</dbReference>
<keyword evidence="9" id="KW-1185">Reference proteome</keyword>